<keyword evidence="2" id="KW-0285">Flavoprotein</keyword>
<evidence type="ECO:0000256" key="3">
    <source>
        <dbReference type="ARBA" id="ARBA00022827"/>
    </source>
</evidence>
<dbReference type="InterPro" id="IPR003953">
    <property type="entry name" value="FAD-dep_OxRdtase_2_FAD-bd"/>
</dbReference>
<proteinExistence type="predicted"/>
<dbReference type="EMBL" id="PPEA01000106">
    <property type="protein sequence ID" value="PQM49024.1"/>
    <property type="molecule type" value="Genomic_DNA"/>
</dbReference>
<dbReference type="SUPFAM" id="SSF51905">
    <property type="entry name" value="FAD/NAD(P)-binding domain"/>
    <property type="match status" value="1"/>
</dbReference>
<accession>A0A2S8BQT5</accession>
<comment type="cofactor">
    <cofactor evidence="1">
        <name>FAD</name>
        <dbReference type="ChEBI" id="CHEBI:57692"/>
    </cofactor>
</comment>
<keyword evidence="4 6" id="KW-0560">Oxidoreductase</keyword>
<dbReference type="PANTHER" id="PTHR43400:SF7">
    <property type="entry name" value="FAD-DEPENDENT OXIDOREDUCTASE 2 FAD BINDING DOMAIN-CONTAINING PROTEIN"/>
    <property type="match status" value="1"/>
</dbReference>
<dbReference type="InterPro" id="IPR036188">
    <property type="entry name" value="FAD/NAD-bd_sf"/>
</dbReference>
<protein>
    <submittedName>
        <fullName evidence="6">3-oxo-5-alpha-steroid 4-dehydrogenase</fullName>
        <ecNumber evidence="6">1.3.99.5</ecNumber>
    </submittedName>
</protein>
<dbReference type="PANTHER" id="PTHR43400">
    <property type="entry name" value="FUMARATE REDUCTASE"/>
    <property type="match status" value="1"/>
</dbReference>
<dbReference type="InterPro" id="IPR050315">
    <property type="entry name" value="FAD-oxidoreductase_2"/>
</dbReference>
<reference evidence="6 7" key="1">
    <citation type="journal article" date="2017" name="Int. J. Syst. Evol. Microbiol.">
        <title>Mycobacterium talmoniae sp. nov., a slowly growing mycobacterium isolated from human respiratory samples.</title>
        <authorList>
            <person name="Davidson R.M."/>
            <person name="DeGroote M.A."/>
            <person name="Marola J.L."/>
            <person name="Buss S."/>
            <person name="Jones V."/>
            <person name="McNeil M.R."/>
            <person name="Freifeld A.G."/>
            <person name="Elaine Epperson L."/>
            <person name="Hasan N.A."/>
            <person name="Jackson M."/>
            <person name="Iwen P.C."/>
            <person name="Salfinger M."/>
            <person name="Strong M."/>
        </authorList>
    </citation>
    <scope>NUCLEOTIDE SEQUENCE [LARGE SCALE GENOMIC DNA]</scope>
    <source>
        <strain evidence="6 7">ATCC BAA-2683</strain>
    </source>
</reference>
<evidence type="ECO:0000313" key="6">
    <source>
        <dbReference type="EMBL" id="PQM49024.1"/>
    </source>
</evidence>
<evidence type="ECO:0000259" key="5">
    <source>
        <dbReference type="Pfam" id="PF00890"/>
    </source>
</evidence>
<dbReference type="EC" id="1.3.99.5" evidence="6"/>
<name>A0A2S8BQT5_9MYCO</name>
<evidence type="ECO:0000313" key="7">
    <source>
        <dbReference type="Proteomes" id="UP000238296"/>
    </source>
</evidence>
<dbReference type="AlphaFoldDB" id="A0A2S8BQT5"/>
<organism evidence="6 7">
    <name type="scientific">Mycobacterium talmoniae</name>
    <dbReference type="NCBI Taxonomy" id="1858794"/>
    <lineage>
        <taxon>Bacteria</taxon>
        <taxon>Bacillati</taxon>
        <taxon>Actinomycetota</taxon>
        <taxon>Actinomycetes</taxon>
        <taxon>Mycobacteriales</taxon>
        <taxon>Mycobacteriaceae</taxon>
        <taxon>Mycobacterium</taxon>
    </lineage>
</organism>
<dbReference type="Pfam" id="PF00890">
    <property type="entry name" value="FAD_binding_2"/>
    <property type="match status" value="1"/>
</dbReference>
<gene>
    <name evidence="6" type="ORF">C1Y40_00756</name>
</gene>
<dbReference type="Proteomes" id="UP000238296">
    <property type="component" value="Unassembled WGS sequence"/>
</dbReference>
<dbReference type="GO" id="GO:0003865">
    <property type="term" value="F:3-oxo-5-alpha-steroid 4-dehydrogenase activity"/>
    <property type="evidence" value="ECO:0007669"/>
    <property type="project" value="UniProtKB-EC"/>
</dbReference>
<feature type="domain" description="FAD-dependent oxidoreductase 2 FAD-binding" evidence="5">
    <location>
        <begin position="11"/>
        <end position="51"/>
    </location>
</feature>
<dbReference type="Gene3D" id="3.50.50.60">
    <property type="entry name" value="FAD/NAD(P)-binding domain"/>
    <property type="match status" value="1"/>
</dbReference>
<comment type="caution">
    <text evidence="6">The sequence shown here is derived from an EMBL/GenBank/DDBJ whole genome shotgun (WGS) entry which is preliminary data.</text>
</comment>
<sequence>MNISVRPKLLCPTPMLTLGGVRVAEDTGAVLNAAGDPIPGLFGAGRTAVGVCSESYVSGLSIADCVFSGRRAGASAATG</sequence>
<evidence type="ECO:0000256" key="1">
    <source>
        <dbReference type="ARBA" id="ARBA00001974"/>
    </source>
</evidence>
<evidence type="ECO:0000256" key="4">
    <source>
        <dbReference type="ARBA" id="ARBA00023002"/>
    </source>
</evidence>
<evidence type="ECO:0000256" key="2">
    <source>
        <dbReference type="ARBA" id="ARBA00022630"/>
    </source>
</evidence>
<keyword evidence="3" id="KW-0274">FAD</keyword>